<dbReference type="RefSeq" id="WP_005220688.1">
    <property type="nucleotide sequence ID" value="NZ_CP007031.1"/>
</dbReference>
<dbReference type="HOGENOM" id="CLU_773397_0_0_6"/>
<organism evidence="4 5">
    <name type="scientific">Marichromatium purpuratum 984</name>
    <dbReference type="NCBI Taxonomy" id="765910"/>
    <lineage>
        <taxon>Bacteria</taxon>
        <taxon>Pseudomonadati</taxon>
        <taxon>Pseudomonadota</taxon>
        <taxon>Gammaproteobacteria</taxon>
        <taxon>Chromatiales</taxon>
        <taxon>Chromatiaceae</taxon>
        <taxon>Marichromatium</taxon>
    </lineage>
</organism>
<feature type="domain" description="KilA-N DNA-binding" evidence="2">
    <location>
        <begin position="15"/>
        <end position="95"/>
    </location>
</feature>
<dbReference type="Pfam" id="PF10552">
    <property type="entry name" value="ORF6C"/>
    <property type="match status" value="1"/>
</dbReference>
<reference evidence="4 5" key="1">
    <citation type="submission" date="2013-12" db="EMBL/GenBank/DDBJ databases">
        <authorList>
            <consortium name="DOE Joint Genome Institute"/>
            <person name="Bryant D.A."/>
            <person name="Huntemann M."/>
            <person name="Han J."/>
            <person name="Chen A."/>
            <person name="Kyrpides N."/>
            <person name="Mavromatis K."/>
            <person name="Markowitz V."/>
            <person name="Palaniappan K."/>
            <person name="Ivanova N."/>
            <person name="Schaumberg A."/>
            <person name="Pati A."/>
            <person name="Liolios K."/>
            <person name="Nordberg H.P."/>
            <person name="Cantor M.N."/>
            <person name="Hua S.X."/>
            <person name="Woyke T."/>
        </authorList>
    </citation>
    <scope>NUCLEOTIDE SEQUENCE [LARGE SCALE GENOMIC DNA]</scope>
    <source>
        <strain evidence="4 5">984</strain>
    </source>
</reference>
<protein>
    <submittedName>
        <fullName evidence="4">Toxin Bro</fullName>
    </submittedName>
</protein>
<dbReference type="InterPro" id="IPR018878">
    <property type="entry name" value="ORF6C_dom"/>
</dbReference>
<feature type="region of interest" description="Disordered" evidence="1">
    <location>
        <begin position="339"/>
        <end position="358"/>
    </location>
</feature>
<evidence type="ECO:0000259" key="2">
    <source>
        <dbReference type="Pfam" id="PF10543"/>
    </source>
</evidence>
<sequence>MTNPIVSINSVEIHPIVIRDQRVLTFTQVDEVHGRPKGTARRNFTENKSRLIEGQDWFSVSPDEIRTTSPGAISDAHRSKLTVVTESGYLLLVKSFTDDLAWQIQRELVNAYFRVNPERTVGERYETIIPSEQQTLSELAQRKVAHLAPALQGKGLAEIWSRLHNKFRIAKYSQLPRTQLADAIVYMASMELRGVPNADHAPRHPASEPLTNNDMANLRRVIWLISHRFHYEQAWTQGVWYALRDATGVRSPNRFTVDNLPVLTQEMRRILQAVEPLVQMRNEAELEVLRRVVRRREQAEPLIEDWRARLMRSAKEDHGEIAHTLSGWMERDLEELAARAQAGRDYPEVDEPTGQRRH</sequence>
<name>W0E2V7_MARPU</name>
<dbReference type="KEGG" id="mpur:MARPU_05715"/>
<keyword evidence="5" id="KW-1185">Reference proteome</keyword>
<gene>
    <name evidence="4" type="ORF">MARPU_05715</name>
</gene>
<evidence type="ECO:0000313" key="5">
    <source>
        <dbReference type="Proteomes" id="UP000005275"/>
    </source>
</evidence>
<accession>W0E2V7</accession>
<dbReference type="Pfam" id="PF10543">
    <property type="entry name" value="ORF6N"/>
    <property type="match status" value="1"/>
</dbReference>
<dbReference type="InterPro" id="IPR018873">
    <property type="entry name" value="KilA-N_DNA-bd_domain"/>
</dbReference>
<dbReference type="AlphaFoldDB" id="W0E2V7"/>
<dbReference type="EMBL" id="CP007031">
    <property type="protein sequence ID" value="AHF03431.1"/>
    <property type="molecule type" value="Genomic_DNA"/>
</dbReference>
<evidence type="ECO:0000313" key="4">
    <source>
        <dbReference type="EMBL" id="AHF03431.1"/>
    </source>
</evidence>
<evidence type="ECO:0000256" key="1">
    <source>
        <dbReference type="SAM" id="MobiDB-lite"/>
    </source>
</evidence>
<dbReference type="Proteomes" id="UP000005275">
    <property type="component" value="Chromosome"/>
</dbReference>
<proteinExistence type="predicted"/>
<evidence type="ECO:0000259" key="3">
    <source>
        <dbReference type="Pfam" id="PF10552"/>
    </source>
</evidence>
<feature type="domain" description="ORF6C" evidence="3">
    <location>
        <begin position="128"/>
        <end position="194"/>
    </location>
</feature>
<dbReference type="eggNOG" id="COG3617">
    <property type="taxonomic scope" value="Bacteria"/>
</dbReference>